<evidence type="ECO:0000259" key="1">
    <source>
        <dbReference type="Pfam" id="PF22600"/>
    </source>
</evidence>
<dbReference type="GO" id="GO:0050265">
    <property type="term" value="F:RNA uridylyltransferase activity"/>
    <property type="evidence" value="ECO:0007669"/>
    <property type="project" value="TreeGrafter"/>
</dbReference>
<dbReference type="Gene3D" id="3.30.460.10">
    <property type="entry name" value="Beta Polymerase, domain 2"/>
    <property type="match status" value="1"/>
</dbReference>
<reference evidence="2" key="1">
    <citation type="submission" date="2019-08" db="EMBL/GenBank/DDBJ databases">
        <title>Reference gene set and small RNA set construction with multiple tissues from Davidia involucrata Baill.</title>
        <authorList>
            <person name="Yang H."/>
            <person name="Zhou C."/>
            <person name="Li G."/>
            <person name="Wang J."/>
            <person name="Gao P."/>
            <person name="Wang M."/>
            <person name="Wang R."/>
            <person name="Zhao Y."/>
        </authorList>
    </citation>
    <scope>NUCLEOTIDE SEQUENCE</scope>
    <source>
        <tissue evidence="2">Mixed with DoveR01_LX</tissue>
    </source>
</reference>
<dbReference type="Pfam" id="PF22600">
    <property type="entry name" value="MTPAP-like_central"/>
    <property type="match status" value="1"/>
</dbReference>
<dbReference type="GO" id="GO:0031123">
    <property type="term" value="P:RNA 3'-end processing"/>
    <property type="evidence" value="ECO:0007669"/>
    <property type="project" value="TreeGrafter"/>
</dbReference>
<dbReference type="SUPFAM" id="SSF81301">
    <property type="entry name" value="Nucleotidyltransferase"/>
    <property type="match status" value="1"/>
</dbReference>
<name>A0A5B7C9F7_DAVIN</name>
<dbReference type="InterPro" id="IPR054708">
    <property type="entry name" value="MTPAP-like_central"/>
</dbReference>
<keyword evidence="2" id="KW-0548">Nucleotidyltransferase</keyword>
<evidence type="ECO:0000313" key="2">
    <source>
        <dbReference type="EMBL" id="MPA77578.1"/>
    </source>
</evidence>
<feature type="domain" description="Poly(A) RNA polymerase mitochondrial-like central palm" evidence="1">
    <location>
        <begin position="9"/>
        <end position="145"/>
    </location>
</feature>
<dbReference type="EC" id="2.7.7.19" evidence="2"/>
<dbReference type="Gene3D" id="1.10.1410.10">
    <property type="match status" value="1"/>
</dbReference>
<gene>
    <name evidence="2" type="ORF">Din_047019</name>
</gene>
<organism evidence="2">
    <name type="scientific">Davidia involucrata</name>
    <name type="common">Dove tree</name>
    <dbReference type="NCBI Taxonomy" id="16924"/>
    <lineage>
        <taxon>Eukaryota</taxon>
        <taxon>Viridiplantae</taxon>
        <taxon>Streptophyta</taxon>
        <taxon>Embryophyta</taxon>
        <taxon>Tracheophyta</taxon>
        <taxon>Spermatophyta</taxon>
        <taxon>Magnoliopsida</taxon>
        <taxon>eudicotyledons</taxon>
        <taxon>Gunneridae</taxon>
        <taxon>Pentapetalae</taxon>
        <taxon>asterids</taxon>
        <taxon>Cornales</taxon>
        <taxon>Nyssaceae</taxon>
        <taxon>Davidia</taxon>
    </lineage>
</organism>
<dbReference type="PANTHER" id="PTHR12271:SF123">
    <property type="entry name" value="PROTEIN HESO1"/>
    <property type="match status" value="1"/>
</dbReference>
<proteinExistence type="predicted"/>
<dbReference type="AlphaFoldDB" id="A0A5B7C9F7"/>
<dbReference type="GO" id="GO:1990817">
    <property type="term" value="F:poly(A) RNA polymerase activity"/>
    <property type="evidence" value="ECO:0007669"/>
    <property type="project" value="UniProtKB-EC"/>
</dbReference>
<dbReference type="PANTHER" id="PTHR12271">
    <property type="entry name" value="POLY A POLYMERASE CID PAP -RELATED"/>
    <property type="match status" value="1"/>
</dbReference>
<dbReference type="EMBL" id="GHES01047019">
    <property type="protein sequence ID" value="MPA77578.1"/>
    <property type="molecule type" value="Transcribed_RNA"/>
</dbReference>
<accession>A0A5B7C9F7</accession>
<dbReference type="SUPFAM" id="SSF81631">
    <property type="entry name" value="PAP/OAS1 substrate-binding domain"/>
    <property type="match status" value="1"/>
</dbReference>
<dbReference type="InterPro" id="IPR043519">
    <property type="entry name" value="NT_sf"/>
</dbReference>
<dbReference type="CDD" id="cd05402">
    <property type="entry name" value="NT_PAP_TUTase"/>
    <property type="match status" value="1"/>
</dbReference>
<sequence>MSAYNVLELTLWEILRVINPLGEDWSTRFHIINELRDVIKSVESLRGATVEPFGSFVSNLFTRWGDLDISIELSNGSYILSAGKKHKQTLLRDVLRTLRRRGGYRNLQYIANAKVPILKFESNYQNISCDISINNLNGQMKSKLLFWINDIDRRFRDMVLLVKEWAKAHDINDPKSGTLNSYSLSLLVIFHFQTCAPAILPPLKEIYPRNLVDDLTGVRADAERLIEETCAVNIRRFKMDRSRTVNRSSLSDLFVSFLSKFSVIGLRASGQGICPYTGQWEDIGSNMRWLPKTYALFVEDPFEQPENAARTVSNRQLARISVAFRASHRMLFSANQNQSSLIATLVRPEISPLVSTLVRPQIPQFVPRTPLRSPNDYGRGYRSTRPQLQRFAPSPSQVQHQFQNMRLDGRPNNMTIQRPVQAFHSQGQQMRRPRNDR</sequence>
<protein>
    <submittedName>
        <fullName evidence="2">Putative poly(A) RNA polymerase cid11</fullName>
        <ecNumber evidence="2">2.7.7.19</ecNumber>
    </submittedName>
</protein>
<keyword evidence="2" id="KW-0808">Transferase</keyword>